<name>A0A101MFJ4_PENFR</name>
<accession>A0A101MFJ4</accession>
<organism evidence="1 2">
    <name type="scientific">Penicillium freii</name>
    <dbReference type="NCBI Taxonomy" id="48697"/>
    <lineage>
        <taxon>Eukaryota</taxon>
        <taxon>Fungi</taxon>
        <taxon>Dikarya</taxon>
        <taxon>Ascomycota</taxon>
        <taxon>Pezizomycotina</taxon>
        <taxon>Eurotiomycetes</taxon>
        <taxon>Eurotiomycetidae</taxon>
        <taxon>Eurotiales</taxon>
        <taxon>Aspergillaceae</taxon>
        <taxon>Penicillium</taxon>
    </lineage>
</organism>
<evidence type="ECO:0000313" key="2">
    <source>
        <dbReference type="Proteomes" id="UP000055045"/>
    </source>
</evidence>
<proteinExistence type="predicted"/>
<gene>
    <name evidence="1" type="ORF">ACN42_g7552</name>
</gene>
<sequence length="99" mass="10944">MGKSYSVLRTSGENMASGAHQHPVCWVLGAWHGYPGTFFLEDSRACGPGVPIGRRIGHLARLEFIWSGSYQLLLIRHIEHRKICETHISPSSLVTSATN</sequence>
<reference evidence="1 2" key="1">
    <citation type="submission" date="2015-10" db="EMBL/GenBank/DDBJ databases">
        <title>Genome sequencing of Penicillium freii.</title>
        <authorList>
            <person name="Nguyen H.D."/>
            <person name="Visagie C.M."/>
            <person name="Seifert K.A."/>
        </authorList>
    </citation>
    <scope>NUCLEOTIDE SEQUENCE [LARGE SCALE GENOMIC DNA]</scope>
    <source>
        <strain evidence="1 2">DAOM 242723</strain>
    </source>
</reference>
<keyword evidence="2" id="KW-1185">Reference proteome</keyword>
<dbReference type="EMBL" id="LLXE01000217">
    <property type="protein sequence ID" value="KUM59580.1"/>
    <property type="molecule type" value="Genomic_DNA"/>
</dbReference>
<comment type="caution">
    <text evidence="1">The sequence shown here is derived from an EMBL/GenBank/DDBJ whole genome shotgun (WGS) entry which is preliminary data.</text>
</comment>
<dbReference type="AlphaFoldDB" id="A0A101MFJ4"/>
<dbReference type="Proteomes" id="UP000055045">
    <property type="component" value="Unassembled WGS sequence"/>
</dbReference>
<protein>
    <submittedName>
        <fullName evidence="1">Uncharacterized protein</fullName>
    </submittedName>
</protein>
<evidence type="ECO:0000313" key="1">
    <source>
        <dbReference type="EMBL" id="KUM59580.1"/>
    </source>
</evidence>